<sequence>MGNVCECWAVAMGNVCECWAVAMGIVCECWAVAIVKYRGLYSSCNFTHLIKRNIKEVIKNANSLEFADSRPESTDEAGSIIDVIVLDNDMTPSSVKATTFSVPDPTLLGVPKNISEGMASRSSISSRTSYNLVWKFGAYRSEYIVKSQLMDGARCVDSVGPFFIMTEKIEREPSPSSSNSTLLQEHHT</sequence>
<name>A0A4Y2SU30_ARAVE</name>
<gene>
    <name evidence="1" type="ORF">AVEN_17609_1</name>
</gene>
<dbReference type="EMBL" id="BGPR01023889">
    <property type="protein sequence ID" value="GBN91451.1"/>
    <property type="molecule type" value="Genomic_DNA"/>
</dbReference>
<protein>
    <submittedName>
        <fullName evidence="1">Uncharacterized protein</fullName>
    </submittedName>
</protein>
<dbReference type="Proteomes" id="UP000499080">
    <property type="component" value="Unassembled WGS sequence"/>
</dbReference>
<keyword evidence="2" id="KW-1185">Reference proteome</keyword>
<proteinExistence type="predicted"/>
<organism evidence="1 2">
    <name type="scientific">Araneus ventricosus</name>
    <name type="common">Orbweaver spider</name>
    <name type="synonym">Epeira ventricosa</name>
    <dbReference type="NCBI Taxonomy" id="182803"/>
    <lineage>
        <taxon>Eukaryota</taxon>
        <taxon>Metazoa</taxon>
        <taxon>Ecdysozoa</taxon>
        <taxon>Arthropoda</taxon>
        <taxon>Chelicerata</taxon>
        <taxon>Arachnida</taxon>
        <taxon>Araneae</taxon>
        <taxon>Araneomorphae</taxon>
        <taxon>Entelegynae</taxon>
        <taxon>Araneoidea</taxon>
        <taxon>Araneidae</taxon>
        <taxon>Araneus</taxon>
    </lineage>
</organism>
<accession>A0A4Y2SU30</accession>
<reference evidence="1 2" key="1">
    <citation type="journal article" date="2019" name="Sci. Rep.">
        <title>Orb-weaving spider Araneus ventricosus genome elucidates the spidroin gene catalogue.</title>
        <authorList>
            <person name="Kono N."/>
            <person name="Nakamura H."/>
            <person name="Ohtoshi R."/>
            <person name="Moran D.A.P."/>
            <person name="Shinohara A."/>
            <person name="Yoshida Y."/>
            <person name="Fujiwara M."/>
            <person name="Mori M."/>
            <person name="Tomita M."/>
            <person name="Arakawa K."/>
        </authorList>
    </citation>
    <scope>NUCLEOTIDE SEQUENCE [LARGE SCALE GENOMIC DNA]</scope>
</reference>
<evidence type="ECO:0000313" key="2">
    <source>
        <dbReference type="Proteomes" id="UP000499080"/>
    </source>
</evidence>
<dbReference type="AlphaFoldDB" id="A0A4Y2SU30"/>
<comment type="caution">
    <text evidence="1">The sequence shown here is derived from an EMBL/GenBank/DDBJ whole genome shotgun (WGS) entry which is preliminary data.</text>
</comment>
<evidence type="ECO:0000313" key="1">
    <source>
        <dbReference type="EMBL" id="GBN91451.1"/>
    </source>
</evidence>